<dbReference type="GO" id="GO:0003743">
    <property type="term" value="F:translation initiation factor activity"/>
    <property type="evidence" value="ECO:0007669"/>
    <property type="project" value="UniProtKB-KW"/>
</dbReference>
<evidence type="ECO:0000256" key="6">
    <source>
        <dbReference type="RuleBase" id="RU004374"/>
    </source>
</evidence>
<organism evidence="7">
    <name type="scientific">Pseudo-nitzschia delicatissima</name>
    <dbReference type="NCBI Taxonomy" id="44447"/>
    <lineage>
        <taxon>Eukaryota</taxon>
        <taxon>Sar</taxon>
        <taxon>Stramenopiles</taxon>
        <taxon>Ochrophyta</taxon>
        <taxon>Bacillariophyta</taxon>
        <taxon>Bacillariophyceae</taxon>
        <taxon>Bacillariophycidae</taxon>
        <taxon>Bacillariales</taxon>
        <taxon>Bacillariaceae</taxon>
        <taxon>Pseudo-nitzschia</taxon>
    </lineage>
</organism>
<keyword evidence="5 6" id="KW-0648">Protein biosynthesis</keyword>
<evidence type="ECO:0000313" key="7">
    <source>
        <dbReference type="EMBL" id="CAD8728372.1"/>
    </source>
</evidence>
<evidence type="ECO:0000256" key="4">
    <source>
        <dbReference type="ARBA" id="ARBA00022884"/>
    </source>
</evidence>
<dbReference type="AlphaFoldDB" id="A0A7S0TC08"/>
<sequence length="204" mass="24186">MTEETNPLQNEWVMWEHKANQGSKDPDKWKENMKQLFKISTVEDFWRYFQHVPKPSQVFFDGDCRKLVGTEAKTIEEYSFFKNGIEPEWGDPQNLTGGEWFCRQYLELDVLDLYWQNLVMSCVGETINDAVAPDDAETIQQYVNGARVVDKSRHYPMYKLELWLNTRDPEVKEKIKAKLLEVITDGQQSTRKLQPKFDWRDHSK</sequence>
<proteinExistence type="inferred from homology"/>
<dbReference type="PANTHER" id="PTHR11960">
    <property type="entry name" value="EUKARYOTIC TRANSLATION INITIATION FACTOR 4E RELATED"/>
    <property type="match status" value="1"/>
</dbReference>
<dbReference type="GO" id="GO:0016281">
    <property type="term" value="C:eukaryotic translation initiation factor 4F complex"/>
    <property type="evidence" value="ECO:0007669"/>
    <property type="project" value="TreeGrafter"/>
</dbReference>
<accession>A0A7S0TC08</accession>
<evidence type="ECO:0000256" key="5">
    <source>
        <dbReference type="ARBA" id="ARBA00022917"/>
    </source>
</evidence>
<evidence type="ECO:0000256" key="2">
    <source>
        <dbReference type="ARBA" id="ARBA00022540"/>
    </source>
</evidence>
<dbReference type="EMBL" id="HBFG01000288">
    <property type="protein sequence ID" value="CAD8728372.1"/>
    <property type="molecule type" value="Transcribed_RNA"/>
</dbReference>
<keyword evidence="2 6" id="KW-0396">Initiation factor</keyword>
<dbReference type="GO" id="GO:0000340">
    <property type="term" value="F:RNA 7-methylguanosine cap binding"/>
    <property type="evidence" value="ECO:0007669"/>
    <property type="project" value="TreeGrafter"/>
</dbReference>
<name>A0A7S0TC08_9STRA</name>
<dbReference type="SUPFAM" id="SSF55418">
    <property type="entry name" value="eIF4e-like"/>
    <property type="match status" value="1"/>
</dbReference>
<dbReference type="PANTHER" id="PTHR11960:SF8">
    <property type="entry name" value="EUKARYOTIC TRANSLATION INITIATION FACTOR 4E1-RELATED"/>
    <property type="match status" value="1"/>
</dbReference>
<keyword evidence="3" id="KW-0810">Translation regulation</keyword>
<dbReference type="Pfam" id="PF01652">
    <property type="entry name" value="IF4E"/>
    <property type="match status" value="1"/>
</dbReference>
<gene>
    <name evidence="7" type="ORF">PDEL0327_LOCUS207</name>
</gene>
<protein>
    <recommendedName>
        <fullName evidence="8">Eukaryotic translation initiation factor 4E</fullName>
    </recommendedName>
</protein>
<evidence type="ECO:0000256" key="3">
    <source>
        <dbReference type="ARBA" id="ARBA00022845"/>
    </source>
</evidence>
<reference evidence="7" key="1">
    <citation type="submission" date="2021-01" db="EMBL/GenBank/DDBJ databases">
        <authorList>
            <person name="Corre E."/>
            <person name="Pelletier E."/>
            <person name="Niang G."/>
            <person name="Scheremetjew M."/>
            <person name="Finn R."/>
            <person name="Kale V."/>
            <person name="Holt S."/>
            <person name="Cochrane G."/>
            <person name="Meng A."/>
            <person name="Brown T."/>
            <person name="Cohen L."/>
        </authorList>
    </citation>
    <scope>NUCLEOTIDE SEQUENCE</scope>
    <source>
        <strain evidence="7">B596</strain>
    </source>
</reference>
<dbReference type="GO" id="GO:0006417">
    <property type="term" value="P:regulation of translation"/>
    <property type="evidence" value="ECO:0007669"/>
    <property type="project" value="UniProtKB-KW"/>
</dbReference>
<keyword evidence="4 6" id="KW-0694">RNA-binding</keyword>
<dbReference type="InterPro" id="IPR023398">
    <property type="entry name" value="TIF_eIF4e-like"/>
</dbReference>
<evidence type="ECO:0008006" key="8">
    <source>
        <dbReference type="Google" id="ProtNLM"/>
    </source>
</evidence>
<dbReference type="InterPro" id="IPR001040">
    <property type="entry name" value="TIF_eIF_4E"/>
</dbReference>
<comment type="similarity">
    <text evidence="1 6">Belongs to the eukaryotic initiation factor 4E family.</text>
</comment>
<dbReference type="Gene3D" id="3.30.760.10">
    <property type="entry name" value="RNA Cap, Translation Initiation Factor Eif4e"/>
    <property type="match status" value="1"/>
</dbReference>
<evidence type="ECO:0000256" key="1">
    <source>
        <dbReference type="ARBA" id="ARBA00009860"/>
    </source>
</evidence>